<dbReference type="GO" id="GO:0016020">
    <property type="term" value="C:membrane"/>
    <property type="evidence" value="ECO:0007669"/>
    <property type="project" value="UniProtKB-SubCell"/>
</dbReference>
<evidence type="ECO:0000313" key="8">
    <source>
        <dbReference type="Proteomes" id="UP000231436"/>
    </source>
</evidence>
<evidence type="ECO:0000259" key="6">
    <source>
        <dbReference type="Pfam" id="PF04932"/>
    </source>
</evidence>
<evidence type="ECO:0000256" key="5">
    <source>
        <dbReference type="SAM" id="Phobius"/>
    </source>
</evidence>
<evidence type="ECO:0000256" key="2">
    <source>
        <dbReference type="ARBA" id="ARBA00022692"/>
    </source>
</evidence>
<keyword evidence="4 5" id="KW-0472">Membrane</keyword>
<feature type="transmembrane region" description="Helical" evidence="5">
    <location>
        <begin position="222"/>
        <end position="241"/>
    </location>
</feature>
<evidence type="ECO:0000256" key="1">
    <source>
        <dbReference type="ARBA" id="ARBA00004141"/>
    </source>
</evidence>
<feature type="transmembrane region" description="Helical" evidence="5">
    <location>
        <begin position="248"/>
        <end position="265"/>
    </location>
</feature>
<feature type="transmembrane region" description="Helical" evidence="5">
    <location>
        <begin position="167"/>
        <end position="189"/>
    </location>
</feature>
<feature type="transmembrane region" description="Helical" evidence="5">
    <location>
        <begin position="80"/>
        <end position="100"/>
    </location>
</feature>
<evidence type="ECO:0000313" key="7">
    <source>
        <dbReference type="EMBL" id="PJE76480.1"/>
    </source>
</evidence>
<feature type="transmembrane region" description="Helical" evidence="5">
    <location>
        <begin position="144"/>
        <end position="160"/>
    </location>
</feature>
<comment type="caution">
    <text evidence="7">The sequence shown here is derived from an EMBL/GenBank/DDBJ whole genome shotgun (WGS) entry which is preliminary data.</text>
</comment>
<dbReference type="AlphaFoldDB" id="A0A2M8LG95"/>
<feature type="transmembrane region" description="Helical" evidence="5">
    <location>
        <begin position="462"/>
        <end position="478"/>
    </location>
</feature>
<feature type="transmembrane region" description="Helical" evidence="5">
    <location>
        <begin position="437"/>
        <end position="456"/>
    </location>
</feature>
<sequence length="508" mass="56673">MSQFFSHTFWRALLVIGGLYVLGLIGYLSSFSGMILGIIALASVYLSYKHPDKALYLVFIELFSNPHGVLVQTDVSGFTVSLRMAIFAGVMTGWGIGWLTKRYKPVLKDGRAQIFVFLVLAAFVGLIIGVLSRDPSAVFSDGNAYLYLLYLLPILSISWTHTHRHELLQILTAGALWVAGLSFVLLFIFSHFGEGILQVTYYFFRDLRVAEITALDGGAYRIFLQSQVFTILFGWILLAMTGVAQKKGWIIGLGAVVFAVVLLALSRSFWVGLFIAVVFLLVLLYRSVKPSFKTVVRFTGFGFLTVALSIFLLVSIALFPFPGKGLTGASLMHSLKDRTTDSQDVGISSRWNLLTPMLNEIFESPLLGHGFGKSVTFETDDPRAREINPDGMWTTVSMEWGWLELWLKMGVLGPIGFLFAGYELTRRLWAYTWTQQAWLGHALVTGIVFLFATHFFSPYLNHPIGLGYLLFLIPFLPLKKQHVSSSTVFIEEIFSAKQPVGVMASRES</sequence>
<keyword evidence="2 5" id="KW-0812">Transmembrane</keyword>
<evidence type="ECO:0000256" key="4">
    <source>
        <dbReference type="ARBA" id="ARBA00023136"/>
    </source>
</evidence>
<protein>
    <recommendedName>
        <fullName evidence="6">O-antigen ligase-related domain-containing protein</fullName>
    </recommendedName>
</protein>
<keyword evidence="3 5" id="KW-1133">Transmembrane helix</keyword>
<feature type="transmembrane region" description="Helical" evidence="5">
    <location>
        <begin position="12"/>
        <end position="45"/>
    </location>
</feature>
<feature type="transmembrane region" description="Helical" evidence="5">
    <location>
        <begin position="112"/>
        <end position="132"/>
    </location>
</feature>
<comment type="subcellular location">
    <subcellularLocation>
        <location evidence="1">Membrane</location>
        <topology evidence="1">Multi-pass membrane protein</topology>
    </subcellularLocation>
</comment>
<reference evidence="8" key="1">
    <citation type="submission" date="2017-09" db="EMBL/GenBank/DDBJ databases">
        <title>Depth-based differentiation of microbial function through sediment-hosted aquifers and enrichment of novel symbionts in the deep terrestrial subsurface.</title>
        <authorList>
            <person name="Probst A.J."/>
            <person name="Ladd B."/>
            <person name="Jarett J.K."/>
            <person name="Geller-Mcgrath D.E."/>
            <person name="Sieber C.M.K."/>
            <person name="Emerson J.B."/>
            <person name="Anantharaman K."/>
            <person name="Thomas B.C."/>
            <person name="Malmstrom R."/>
            <person name="Stieglmeier M."/>
            <person name="Klingl A."/>
            <person name="Woyke T."/>
            <person name="Ryan C.M."/>
            <person name="Banfield J.F."/>
        </authorList>
    </citation>
    <scope>NUCLEOTIDE SEQUENCE [LARGE SCALE GENOMIC DNA]</scope>
</reference>
<dbReference type="EMBL" id="PFEU01000018">
    <property type="protein sequence ID" value="PJE76480.1"/>
    <property type="molecule type" value="Genomic_DNA"/>
</dbReference>
<organism evidence="7 8">
    <name type="scientific">Candidatus Uhrbacteria bacterium CG10_big_fil_rev_8_21_14_0_10_48_16</name>
    <dbReference type="NCBI Taxonomy" id="1975038"/>
    <lineage>
        <taxon>Bacteria</taxon>
        <taxon>Candidatus Uhriibacteriota</taxon>
    </lineage>
</organism>
<gene>
    <name evidence="7" type="ORF">COV05_03880</name>
</gene>
<dbReference type="InterPro" id="IPR007016">
    <property type="entry name" value="O-antigen_ligase-rel_domated"/>
</dbReference>
<dbReference type="Pfam" id="PF04932">
    <property type="entry name" value="Wzy_C"/>
    <property type="match status" value="1"/>
</dbReference>
<feature type="transmembrane region" description="Helical" evidence="5">
    <location>
        <begin position="300"/>
        <end position="321"/>
    </location>
</feature>
<name>A0A2M8LG95_9BACT</name>
<feature type="transmembrane region" description="Helical" evidence="5">
    <location>
        <begin position="405"/>
        <end position="425"/>
    </location>
</feature>
<dbReference type="Proteomes" id="UP000231436">
    <property type="component" value="Unassembled WGS sequence"/>
</dbReference>
<feature type="domain" description="O-antigen ligase-related" evidence="6">
    <location>
        <begin position="256"/>
        <end position="417"/>
    </location>
</feature>
<feature type="transmembrane region" description="Helical" evidence="5">
    <location>
        <begin position="271"/>
        <end position="288"/>
    </location>
</feature>
<accession>A0A2M8LG95</accession>
<proteinExistence type="predicted"/>
<evidence type="ECO:0000256" key="3">
    <source>
        <dbReference type="ARBA" id="ARBA00022989"/>
    </source>
</evidence>